<dbReference type="InterPro" id="IPR051395">
    <property type="entry name" value="Cytochrome_c_Peroxidase/MauG"/>
</dbReference>
<comment type="caution">
    <text evidence="9">The sequence shown here is derived from an EMBL/GenBank/DDBJ whole genome shotgun (WGS) entry which is preliminary data.</text>
</comment>
<sequence length="436" mass="47386">MFGALKIGVALLVVVAGPCFAQEHRFERAEYPKNTMAEIELGRLLFYDPILSGNKSVSCSTCHHPKFATSDGLALGIGDGGIGLGPERKTDPNNMPEQRVPRNSPALFNLGAAQFISMFHDGRLEADPSRASGLRTPLEDEMVAGFDSVLSAQAMFPVLSPDEMAGHYLENDVARAVRIGLLTGEGGAWEIIAQRVRGTEEYERLFAQILPDGQDIQFADIANVLAAFIAFEWRADDSPFDRHLFDGAPLPEDAANGMTLFYGKANCSSCHSGLFQTDHQFHAIAMPQLGPGKAARFEDHVRDTGRMHVTGNPEDAYQFRTPSLRNVAHTAPYGHSGAFATMEAVIRHHLTPVESLRHYQWDGVLPMLAGADDEAAMRDAAEVERIANANELAPMELSDVEIAQLVAFLHTLTDEQSIAGRLGSPQSVPSGLPLDQ</sequence>
<reference evidence="9" key="1">
    <citation type="journal article" date="2014" name="Int. J. Syst. Evol. Microbiol.">
        <title>Complete genome of a new Firmicutes species belonging to the dominant human colonic microbiota ('Ruminococcus bicirculans') reveals two chromosomes and a selective capacity to utilize plant glucans.</title>
        <authorList>
            <consortium name="NISC Comparative Sequencing Program"/>
            <person name="Wegmann U."/>
            <person name="Louis P."/>
            <person name="Goesmann A."/>
            <person name="Henrissat B."/>
            <person name="Duncan S.H."/>
            <person name="Flint H.J."/>
        </authorList>
    </citation>
    <scope>NUCLEOTIDE SEQUENCE</scope>
    <source>
        <strain evidence="9">NBRC 107169</strain>
    </source>
</reference>
<organism evidence="9 10">
    <name type="scientific">Maritalea porphyrae</name>
    <dbReference type="NCBI Taxonomy" id="880732"/>
    <lineage>
        <taxon>Bacteria</taxon>
        <taxon>Pseudomonadati</taxon>
        <taxon>Pseudomonadota</taxon>
        <taxon>Alphaproteobacteria</taxon>
        <taxon>Hyphomicrobiales</taxon>
        <taxon>Devosiaceae</taxon>
        <taxon>Maritalea</taxon>
    </lineage>
</organism>
<evidence type="ECO:0000256" key="4">
    <source>
        <dbReference type="ARBA" id="ARBA00023002"/>
    </source>
</evidence>
<evidence type="ECO:0000256" key="5">
    <source>
        <dbReference type="ARBA" id="ARBA00023004"/>
    </source>
</evidence>
<dbReference type="PANTHER" id="PTHR30600">
    <property type="entry name" value="CYTOCHROME C PEROXIDASE-RELATED"/>
    <property type="match status" value="1"/>
</dbReference>
<evidence type="ECO:0000256" key="3">
    <source>
        <dbReference type="ARBA" id="ARBA00022723"/>
    </source>
</evidence>
<keyword evidence="5 6" id="KW-0408">Iron</keyword>
<accession>A0ABQ5UKT6</accession>
<dbReference type="Pfam" id="PF03150">
    <property type="entry name" value="CCP_MauG"/>
    <property type="match status" value="1"/>
</dbReference>
<dbReference type="PROSITE" id="PS51007">
    <property type="entry name" value="CYTC"/>
    <property type="match status" value="2"/>
</dbReference>
<reference evidence="9" key="2">
    <citation type="submission" date="2023-01" db="EMBL/GenBank/DDBJ databases">
        <title>Draft genome sequence of Maritalea porphyrae strain NBRC 107169.</title>
        <authorList>
            <person name="Sun Q."/>
            <person name="Mori K."/>
        </authorList>
    </citation>
    <scope>NUCLEOTIDE SEQUENCE</scope>
    <source>
        <strain evidence="9">NBRC 107169</strain>
    </source>
</reference>
<evidence type="ECO:0000259" key="8">
    <source>
        <dbReference type="PROSITE" id="PS51007"/>
    </source>
</evidence>
<evidence type="ECO:0000256" key="2">
    <source>
        <dbReference type="ARBA" id="ARBA00022617"/>
    </source>
</evidence>
<dbReference type="RefSeq" id="WP_284361036.1">
    <property type="nucleotide sequence ID" value="NZ_BSNI01000001.1"/>
</dbReference>
<evidence type="ECO:0000313" key="9">
    <source>
        <dbReference type="EMBL" id="GLQ15903.1"/>
    </source>
</evidence>
<name>A0ABQ5UKT6_9HYPH</name>
<keyword evidence="10" id="KW-1185">Reference proteome</keyword>
<keyword evidence="2 6" id="KW-0349">Heme</keyword>
<keyword evidence="7" id="KW-0732">Signal</keyword>
<feature type="domain" description="Cytochrome c" evidence="8">
    <location>
        <begin position="252"/>
        <end position="413"/>
    </location>
</feature>
<dbReference type="InterPro" id="IPR036909">
    <property type="entry name" value="Cyt_c-like_dom_sf"/>
</dbReference>
<proteinExistence type="predicted"/>
<dbReference type="Gene3D" id="1.10.760.10">
    <property type="entry name" value="Cytochrome c-like domain"/>
    <property type="match status" value="2"/>
</dbReference>
<dbReference type="InterPro" id="IPR009056">
    <property type="entry name" value="Cyt_c-like_dom"/>
</dbReference>
<keyword evidence="4" id="KW-0560">Oxidoreductase</keyword>
<feature type="chain" id="PRO_5047087297" evidence="7">
    <location>
        <begin position="22"/>
        <end position="436"/>
    </location>
</feature>
<dbReference type="InterPro" id="IPR004852">
    <property type="entry name" value="Di-haem_cyt_c_peroxidsae"/>
</dbReference>
<gene>
    <name evidence="9" type="ORF">GCM10007879_01520</name>
</gene>
<dbReference type="Proteomes" id="UP001161405">
    <property type="component" value="Unassembled WGS sequence"/>
</dbReference>
<protein>
    <submittedName>
        <fullName evidence="9">Methylamine utilization protein MauG</fullName>
    </submittedName>
</protein>
<dbReference type="EMBL" id="BSNI01000001">
    <property type="protein sequence ID" value="GLQ15903.1"/>
    <property type="molecule type" value="Genomic_DNA"/>
</dbReference>
<feature type="signal peptide" evidence="7">
    <location>
        <begin position="1"/>
        <end position="21"/>
    </location>
</feature>
<evidence type="ECO:0000256" key="7">
    <source>
        <dbReference type="SAM" id="SignalP"/>
    </source>
</evidence>
<evidence type="ECO:0000313" key="10">
    <source>
        <dbReference type="Proteomes" id="UP001161405"/>
    </source>
</evidence>
<evidence type="ECO:0000256" key="1">
    <source>
        <dbReference type="ARBA" id="ARBA00004196"/>
    </source>
</evidence>
<dbReference type="SUPFAM" id="SSF46626">
    <property type="entry name" value="Cytochrome c"/>
    <property type="match status" value="2"/>
</dbReference>
<comment type="subcellular location">
    <subcellularLocation>
        <location evidence="1">Cell envelope</location>
    </subcellularLocation>
</comment>
<feature type="domain" description="Cytochrome c" evidence="8">
    <location>
        <begin position="37"/>
        <end position="154"/>
    </location>
</feature>
<keyword evidence="3 6" id="KW-0479">Metal-binding</keyword>
<evidence type="ECO:0000256" key="6">
    <source>
        <dbReference type="PROSITE-ProRule" id="PRU00433"/>
    </source>
</evidence>